<feature type="domain" description="PiggyBac transposable element-derived protein" evidence="2">
    <location>
        <begin position="17"/>
        <end position="92"/>
    </location>
</feature>
<dbReference type="EMBL" id="JARBHB010000007">
    <property type="protein sequence ID" value="KAJ8878910.1"/>
    <property type="molecule type" value="Genomic_DNA"/>
</dbReference>
<comment type="caution">
    <text evidence="3">The sequence shown here is derived from an EMBL/GenBank/DDBJ whole genome shotgun (WGS) entry which is preliminary data.</text>
</comment>
<proteinExistence type="predicted"/>
<dbReference type="PANTHER" id="PTHR46599:SF3">
    <property type="entry name" value="PIGGYBAC TRANSPOSABLE ELEMENT-DERIVED PROTEIN 4"/>
    <property type="match status" value="1"/>
</dbReference>
<reference evidence="3 4" key="1">
    <citation type="submission" date="2023-02" db="EMBL/GenBank/DDBJ databases">
        <title>LHISI_Scaffold_Assembly.</title>
        <authorList>
            <person name="Stuart O.P."/>
            <person name="Cleave R."/>
            <person name="Magrath M.J.L."/>
            <person name="Mikheyev A.S."/>
        </authorList>
    </citation>
    <scope>NUCLEOTIDE SEQUENCE [LARGE SCALE GENOMIC DNA]</scope>
    <source>
        <strain evidence="3">Daus_M_001</strain>
        <tissue evidence="3">Leg muscle</tissue>
    </source>
</reference>
<evidence type="ECO:0000259" key="2">
    <source>
        <dbReference type="Pfam" id="PF13843"/>
    </source>
</evidence>
<organism evidence="3 4">
    <name type="scientific">Dryococelus australis</name>
    <dbReference type="NCBI Taxonomy" id="614101"/>
    <lineage>
        <taxon>Eukaryota</taxon>
        <taxon>Metazoa</taxon>
        <taxon>Ecdysozoa</taxon>
        <taxon>Arthropoda</taxon>
        <taxon>Hexapoda</taxon>
        <taxon>Insecta</taxon>
        <taxon>Pterygota</taxon>
        <taxon>Neoptera</taxon>
        <taxon>Polyneoptera</taxon>
        <taxon>Phasmatodea</taxon>
        <taxon>Verophasmatodea</taxon>
        <taxon>Anareolatae</taxon>
        <taxon>Phasmatidae</taxon>
        <taxon>Eurycanthinae</taxon>
        <taxon>Dryococelus</taxon>
    </lineage>
</organism>
<keyword evidence="4" id="KW-1185">Reference proteome</keyword>
<evidence type="ECO:0000313" key="3">
    <source>
        <dbReference type="EMBL" id="KAJ8878910.1"/>
    </source>
</evidence>
<name>A0ABQ9H3N7_9NEOP</name>
<dbReference type="Pfam" id="PF13843">
    <property type="entry name" value="DDE_Tnp_1_7"/>
    <property type="match status" value="2"/>
</dbReference>
<keyword evidence="1" id="KW-0812">Transmembrane</keyword>
<sequence length="185" mass="21566">MTIELMYTEMKLAMIPCTKFGLILIISVKVFSSSFIPYGNLTVDEGVCGFRGRIIFRVYMKNKPKKYGITLFVVADSCTGYMLKMEAYTGKADYFDKGYTEYMDRYYSSPVVFDYLWQRKTKAVGTCMPNRKELPKNTIVRKKINKQEMVYMRRKHLLCIKWKCTIDVLVLSTAHQARTTDEIKA</sequence>
<dbReference type="Proteomes" id="UP001159363">
    <property type="component" value="Chromosome 6"/>
</dbReference>
<keyword evidence="1" id="KW-1133">Transmembrane helix</keyword>
<protein>
    <recommendedName>
        <fullName evidence="2">PiggyBac transposable element-derived protein domain-containing protein</fullName>
    </recommendedName>
</protein>
<gene>
    <name evidence="3" type="ORF">PR048_019513</name>
</gene>
<feature type="transmembrane region" description="Helical" evidence="1">
    <location>
        <begin position="12"/>
        <end position="31"/>
    </location>
</feature>
<keyword evidence="1" id="KW-0472">Membrane</keyword>
<dbReference type="InterPro" id="IPR029526">
    <property type="entry name" value="PGBD"/>
</dbReference>
<feature type="domain" description="PiggyBac transposable element-derived protein" evidence="2">
    <location>
        <begin position="93"/>
        <end position="177"/>
    </location>
</feature>
<dbReference type="PANTHER" id="PTHR46599">
    <property type="entry name" value="PIGGYBAC TRANSPOSABLE ELEMENT-DERIVED PROTEIN 4"/>
    <property type="match status" value="1"/>
</dbReference>
<evidence type="ECO:0000313" key="4">
    <source>
        <dbReference type="Proteomes" id="UP001159363"/>
    </source>
</evidence>
<accession>A0ABQ9H3N7</accession>
<evidence type="ECO:0000256" key="1">
    <source>
        <dbReference type="SAM" id="Phobius"/>
    </source>
</evidence>